<protein>
    <submittedName>
        <fullName evidence="2">Uncharacterized protein</fullName>
    </submittedName>
</protein>
<evidence type="ECO:0000313" key="3">
    <source>
        <dbReference type="Proteomes" id="UP000287651"/>
    </source>
</evidence>
<reference evidence="2 3" key="1">
    <citation type="journal article" date="2014" name="Agronomy (Basel)">
        <title>A Draft Genome Sequence for Ensete ventricosum, the Drought-Tolerant Tree Against Hunger.</title>
        <authorList>
            <person name="Harrison J."/>
            <person name="Moore K.A."/>
            <person name="Paszkiewicz K."/>
            <person name="Jones T."/>
            <person name="Grant M."/>
            <person name="Ambacheew D."/>
            <person name="Muzemil S."/>
            <person name="Studholme D.J."/>
        </authorList>
    </citation>
    <scope>NUCLEOTIDE SEQUENCE [LARGE SCALE GENOMIC DNA]</scope>
</reference>
<name>A0A426YTH9_ENSVE</name>
<dbReference type="EMBL" id="AMZH03010288">
    <property type="protein sequence ID" value="RRT55029.1"/>
    <property type="molecule type" value="Genomic_DNA"/>
</dbReference>
<sequence>MARPSTRAADHGHTPCRGGRPRLAPLQGRSATTKAFCGGSDLRKAVVSPTARPQGVAVRGVLVSGGRQRPACKGQLVATSLQGATSSSGGGASRKGPSPPAEGRRRRRSEGKEG</sequence>
<proteinExistence type="predicted"/>
<dbReference type="Proteomes" id="UP000287651">
    <property type="component" value="Unassembled WGS sequence"/>
</dbReference>
<dbReference type="AlphaFoldDB" id="A0A426YTH9"/>
<evidence type="ECO:0000313" key="2">
    <source>
        <dbReference type="EMBL" id="RRT55029.1"/>
    </source>
</evidence>
<accession>A0A426YTH9</accession>
<feature type="compositionally biased region" description="Basic residues" evidence="1">
    <location>
        <begin position="104"/>
        <end position="114"/>
    </location>
</feature>
<organism evidence="2 3">
    <name type="scientific">Ensete ventricosum</name>
    <name type="common">Abyssinian banana</name>
    <name type="synonym">Musa ensete</name>
    <dbReference type="NCBI Taxonomy" id="4639"/>
    <lineage>
        <taxon>Eukaryota</taxon>
        <taxon>Viridiplantae</taxon>
        <taxon>Streptophyta</taxon>
        <taxon>Embryophyta</taxon>
        <taxon>Tracheophyta</taxon>
        <taxon>Spermatophyta</taxon>
        <taxon>Magnoliopsida</taxon>
        <taxon>Liliopsida</taxon>
        <taxon>Zingiberales</taxon>
        <taxon>Musaceae</taxon>
        <taxon>Ensete</taxon>
    </lineage>
</organism>
<feature type="region of interest" description="Disordered" evidence="1">
    <location>
        <begin position="78"/>
        <end position="114"/>
    </location>
</feature>
<evidence type="ECO:0000256" key="1">
    <source>
        <dbReference type="SAM" id="MobiDB-lite"/>
    </source>
</evidence>
<gene>
    <name evidence="2" type="ORF">B296_00002095</name>
</gene>
<feature type="region of interest" description="Disordered" evidence="1">
    <location>
        <begin position="1"/>
        <end position="30"/>
    </location>
</feature>
<comment type="caution">
    <text evidence="2">The sequence shown here is derived from an EMBL/GenBank/DDBJ whole genome shotgun (WGS) entry which is preliminary data.</text>
</comment>